<dbReference type="HOGENOM" id="CLU_005373_2_0_0"/>
<comment type="function">
    <text evidence="14 17">The intein is an endonuclease.</text>
</comment>
<dbReference type="InterPro" id="IPR027434">
    <property type="entry name" value="Homing_endonucl"/>
</dbReference>
<dbReference type="Proteomes" id="UP000019151">
    <property type="component" value="Chromosome"/>
</dbReference>
<evidence type="ECO:0000259" key="18">
    <source>
        <dbReference type="PROSITE" id="PS50819"/>
    </source>
</evidence>
<dbReference type="Gene3D" id="2.170.16.10">
    <property type="entry name" value="Hedgehog/Intein (Hint) domain"/>
    <property type="match status" value="2"/>
</dbReference>
<accession>W0RID5</accession>
<dbReference type="InterPro" id="IPR036185">
    <property type="entry name" value="DNA_heli_DnaB-like_N_sf"/>
</dbReference>
<dbReference type="SUPFAM" id="SSF55608">
    <property type="entry name" value="Homing endonucleases"/>
    <property type="match status" value="1"/>
</dbReference>
<dbReference type="PRINTS" id="PR00379">
    <property type="entry name" value="INTEIN"/>
</dbReference>
<dbReference type="InterPro" id="IPR007692">
    <property type="entry name" value="DNA_helicase_DnaB"/>
</dbReference>
<dbReference type="GO" id="GO:0016887">
    <property type="term" value="F:ATP hydrolysis activity"/>
    <property type="evidence" value="ECO:0007669"/>
    <property type="project" value="RHEA"/>
</dbReference>
<dbReference type="InterPro" id="IPR030934">
    <property type="entry name" value="Intein_C"/>
</dbReference>
<evidence type="ECO:0000256" key="4">
    <source>
        <dbReference type="ARBA" id="ARBA00022737"/>
    </source>
</evidence>
<keyword evidence="11 17" id="KW-0238">DNA-binding</keyword>
<evidence type="ECO:0000256" key="15">
    <source>
        <dbReference type="ARBA" id="ARBA00048954"/>
    </source>
</evidence>
<evidence type="ECO:0000259" key="19">
    <source>
        <dbReference type="PROSITE" id="PS51199"/>
    </source>
</evidence>
<dbReference type="eggNOG" id="COG0305">
    <property type="taxonomic scope" value="Bacteria"/>
</dbReference>
<keyword evidence="5 17" id="KW-0547">Nucleotide-binding</keyword>
<dbReference type="GO" id="GO:0016539">
    <property type="term" value="P:intein-mediated protein splicing"/>
    <property type="evidence" value="ECO:0007669"/>
    <property type="project" value="InterPro"/>
</dbReference>
<evidence type="ECO:0000256" key="1">
    <source>
        <dbReference type="ARBA" id="ARBA00008428"/>
    </source>
</evidence>
<evidence type="ECO:0000256" key="14">
    <source>
        <dbReference type="ARBA" id="ARBA00044940"/>
    </source>
</evidence>
<dbReference type="InterPro" id="IPR016136">
    <property type="entry name" value="DNA_helicase_N/primase_C"/>
</dbReference>
<dbReference type="Pfam" id="PF03796">
    <property type="entry name" value="DnaB_C"/>
    <property type="match status" value="2"/>
</dbReference>
<dbReference type="AlphaFoldDB" id="W0RID5"/>
<evidence type="ECO:0000313" key="21">
    <source>
        <dbReference type="Proteomes" id="UP000019151"/>
    </source>
</evidence>
<dbReference type="SUPFAM" id="SSF51294">
    <property type="entry name" value="Hedgehog/intein (Hint) domain"/>
    <property type="match status" value="1"/>
</dbReference>
<dbReference type="SMART" id="SM00305">
    <property type="entry name" value="HintC"/>
    <property type="match status" value="1"/>
</dbReference>
<dbReference type="PROSITE" id="PS50819">
    <property type="entry name" value="INTEIN_ENDONUCLEASE"/>
    <property type="match status" value="1"/>
</dbReference>
<evidence type="ECO:0000256" key="3">
    <source>
        <dbReference type="ARBA" id="ARBA00022705"/>
    </source>
</evidence>
<dbReference type="Pfam" id="PF14528">
    <property type="entry name" value="LAGLIDADG_3"/>
    <property type="match status" value="1"/>
</dbReference>
<dbReference type="InterPro" id="IPR004860">
    <property type="entry name" value="LAGLIDADG_dom"/>
</dbReference>
<evidence type="ECO:0000256" key="7">
    <source>
        <dbReference type="ARBA" id="ARBA00022806"/>
    </source>
</evidence>
<dbReference type="InterPro" id="IPR036844">
    <property type="entry name" value="Hint_dom_sf"/>
</dbReference>
<evidence type="ECO:0000256" key="8">
    <source>
        <dbReference type="ARBA" id="ARBA00022813"/>
    </source>
</evidence>
<keyword evidence="8" id="KW-0068">Autocatalytic cleavage</keyword>
<protein>
    <recommendedName>
        <fullName evidence="16 17">Replicative DNA helicase</fullName>
        <ecNumber evidence="16 17">5.6.2.3</ecNumber>
    </recommendedName>
</protein>
<dbReference type="PANTHER" id="PTHR30153:SF2">
    <property type="entry name" value="REPLICATIVE DNA HELICASE"/>
    <property type="match status" value="1"/>
</dbReference>
<dbReference type="GO" id="GO:0006269">
    <property type="term" value="P:DNA replication, synthesis of primer"/>
    <property type="evidence" value="ECO:0007669"/>
    <property type="project" value="UniProtKB-UniRule"/>
</dbReference>
<dbReference type="InterPro" id="IPR027417">
    <property type="entry name" value="P-loop_NTPase"/>
</dbReference>
<evidence type="ECO:0000313" key="20">
    <source>
        <dbReference type="EMBL" id="AHG90854.1"/>
    </source>
</evidence>
<sequence length="878" mass="97526">MSNSPVEYSIAPSSLRVDPYKDRRPPYSEDAEQAVLGAMLLDQDAIMRAAEHVDDTMFYREGHRRIFRAMVAVTERGEVVDPLTLSEELMRRGELEASGGKEYLGYLFDVVPTSGNVEYHAKIVREKALLRRLIEVSTSIVGEAFEGQRFAGELLDEAESKIFQIAQAKDTRGFTRIKELLWPAMERIEAQSKSGTSITGVPSGFKDLDEMTSGFQPADLVIVAARPSMGKCVAHDTEIVLADGSVRTIEEIYRAGEARLLTLGDDWRLRFTEPSAGFDDGVKPVFRVTTRLGRSVETTITHPFRTVDGWRPLAELAVGTRIAVPRELAVFGDRSMRDAEVRLLGYLLGDGCLTGTTPRFTNTDERVLADFRDASREFGGVQVTEDVRPPRALTRWLRTLGLWGCGAHEKHIPAAVFTLPREQLALFVNRLFATDGWATVLASGQAQLGYSTVSERLAHQLQHVLLRFGVVAALRRRAVKYGDERRSAWQLDITDARAIRTFAGEIGIFGKEEALAAAVSAIDGRRYQTNRDLVPVEVWDRIAVSKGRESWASLARRAGLRGTSNVHAGVRAPTRERLAALALALHDDELRELSAGDVYWDEIVSIESVGEKQVYDLTIPDTHNFVANDVCVHNTAFTLNIAQHVAITERKTVAFFSLEMSKDSLVQRMLTSEARIDAQTLRKGRLRDDDFPRLARAAGILSHAPVFIDDTPGISIMEMRSKARRLKADHGLDLVVVDYLQLMTVPNGMENRQQEVSTISRGLKALAKELSVPVVALSQLSRAVEQRAGSEKGRPVLSDLRESGAIEQDADLIMFLFREEVYAERENGQLKDPSIEGKAEVIIGKQRNGPIGSVPLYFHKQYTRFESVARGAWQGGGE</sequence>
<dbReference type="InterPro" id="IPR006141">
    <property type="entry name" value="Intein_N"/>
</dbReference>
<evidence type="ECO:0000256" key="16">
    <source>
        <dbReference type="NCBIfam" id="TIGR00665"/>
    </source>
</evidence>
<dbReference type="InterPro" id="IPR007693">
    <property type="entry name" value="DNA_helicase_DnaB-like_N"/>
</dbReference>
<dbReference type="PROSITE" id="PS51199">
    <property type="entry name" value="SF4_HELICASE"/>
    <property type="match status" value="2"/>
</dbReference>
<dbReference type="PROSITE" id="PS50818">
    <property type="entry name" value="INTEIN_C_TER"/>
    <property type="match status" value="1"/>
</dbReference>
<evidence type="ECO:0000256" key="6">
    <source>
        <dbReference type="ARBA" id="ARBA00022801"/>
    </source>
</evidence>
<evidence type="ECO:0000256" key="17">
    <source>
        <dbReference type="RuleBase" id="RU362085"/>
    </source>
</evidence>
<dbReference type="SUPFAM" id="SSF52540">
    <property type="entry name" value="P-loop containing nucleoside triphosphate hydrolases"/>
    <property type="match status" value="1"/>
</dbReference>
<name>W0RID5_9BACT</name>
<dbReference type="EC" id="5.6.2.3" evidence="16 17"/>
<feature type="domain" description="SF4 helicase" evidence="19">
    <location>
        <begin position="194"/>
        <end position="231"/>
    </location>
</feature>
<dbReference type="SUPFAM" id="SSF48024">
    <property type="entry name" value="N-terminal domain of DnaB helicase"/>
    <property type="match status" value="1"/>
</dbReference>
<keyword evidence="4" id="KW-0677">Repeat</keyword>
<dbReference type="STRING" id="861299.J421_3317"/>
<dbReference type="RefSeq" id="WP_104022723.1">
    <property type="nucleotide sequence ID" value="NZ_CP007128.1"/>
</dbReference>
<keyword evidence="21" id="KW-1185">Reference proteome</keyword>
<dbReference type="CDD" id="cd00984">
    <property type="entry name" value="DnaB_C"/>
    <property type="match status" value="1"/>
</dbReference>
<keyword evidence="2 17" id="KW-0639">Primosome</keyword>
<dbReference type="InterPro" id="IPR004042">
    <property type="entry name" value="Intein_endonuc_central"/>
</dbReference>
<dbReference type="SMART" id="SM00306">
    <property type="entry name" value="HintN"/>
    <property type="match status" value="1"/>
</dbReference>
<evidence type="ECO:0000256" key="9">
    <source>
        <dbReference type="ARBA" id="ARBA00022840"/>
    </source>
</evidence>
<dbReference type="Gene3D" id="3.10.28.10">
    <property type="entry name" value="Homing endonucleases"/>
    <property type="match status" value="1"/>
</dbReference>
<dbReference type="InterPro" id="IPR006142">
    <property type="entry name" value="INTEIN"/>
</dbReference>
<dbReference type="PATRIC" id="fig|861299.3.peg.3369"/>
<evidence type="ECO:0000256" key="13">
    <source>
        <dbReference type="ARBA" id="ARBA00044932"/>
    </source>
</evidence>
<dbReference type="Gene3D" id="3.40.50.300">
    <property type="entry name" value="P-loop containing nucleotide triphosphate hydrolases"/>
    <property type="match status" value="2"/>
</dbReference>
<dbReference type="NCBIfam" id="TIGR01443">
    <property type="entry name" value="intein_Cterm"/>
    <property type="match status" value="1"/>
</dbReference>
<evidence type="ECO:0000256" key="12">
    <source>
        <dbReference type="ARBA" id="ARBA00023235"/>
    </source>
</evidence>
<dbReference type="GO" id="GO:0005829">
    <property type="term" value="C:cytosol"/>
    <property type="evidence" value="ECO:0007669"/>
    <property type="project" value="TreeGrafter"/>
</dbReference>
<comment type="similarity">
    <text evidence="1 17">Belongs to the helicase family. DnaB subfamily.</text>
</comment>
<dbReference type="InterPro" id="IPR003586">
    <property type="entry name" value="Hint_dom_C"/>
</dbReference>
<dbReference type="Pfam" id="PF00772">
    <property type="entry name" value="DnaB"/>
    <property type="match status" value="1"/>
</dbReference>
<keyword evidence="9 17" id="KW-0067">ATP-binding</keyword>
<dbReference type="GO" id="GO:0005524">
    <property type="term" value="F:ATP binding"/>
    <property type="evidence" value="ECO:0007669"/>
    <property type="project" value="UniProtKB-UniRule"/>
</dbReference>
<dbReference type="InParanoid" id="W0RID5"/>
<reference evidence="20 21" key="1">
    <citation type="journal article" date="2014" name="Genome Announc.">
        <title>Genome Sequence and Methylome of Soil Bacterium Gemmatirosa kalamazoonensis KBS708T, a Member of the Rarely Cultivated Gemmatimonadetes Phylum.</title>
        <authorList>
            <person name="Debruyn J.M."/>
            <person name="Radosevich M."/>
            <person name="Wommack K.E."/>
            <person name="Polson S.W."/>
            <person name="Hauser L.J."/>
            <person name="Fawaz M.N."/>
            <person name="Korlach J."/>
            <person name="Tsai Y.C."/>
        </authorList>
    </citation>
    <scope>NUCLEOTIDE SEQUENCE [LARGE SCALE GENOMIC DNA]</scope>
    <source>
        <strain evidence="20 21">KBS708</strain>
    </source>
</reference>
<keyword evidence="6 17" id="KW-0378">Hydrolase</keyword>
<dbReference type="GO" id="GO:1990077">
    <property type="term" value="C:primosome complex"/>
    <property type="evidence" value="ECO:0007669"/>
    <property type="project" value="UniProtKB-UniRule"/>
</dbReference>
<dbReference type="eggNOG" id="COG1372">
    <property type="taxonomic scope" value="Bacteria"/>
</dbReference>
<dbReference type="FunCoup" id="W0RID5">
    <property type="interactions" value="351"/>
</dbReference>
<dbReference type="NCBIfam" id="TIGR00665">
    <property type="entry name" value="DnaB"/>
    <property type="match status" value="1"/>
</dbReference>
<evidence type="ECO:0000256" key="5">
    <source>
        <dbReference type="ARBA" id="ARBA00022741"/>
    </source>
</evidence>
<keyword evidence="3 17" id="KW-0235">DNA replication</keyword>
<proteinExistence type="inferred from homology"/>
<keyword evidence="12" id="KW-0413">Isomerase</keyword>
<dbReference type="NCBIfam" id="TIGR01445">
    <property type="entry name" value="intein_Nterm"/>
    <property type="match status" value="1"/>
</dbReference>
<evidence type="ECO:0000256" key="2">
    <source>
        <dbReference type="ARBA" id="ARBA00022515"/>
    </source>
</evidence>
<dbReference type="GO" id="GO:0043139">
    <property type="term" value="F:5'-3' DNA helicase activity"/>
    <property type="evidence" value="ECO:0007669"/>
    <property type="project" value="UniProtKB-EC"/>
</dbReference>
<evidence type="ECO:0000256" key="10">
    <source>
        <dbReference type="ARBA" id="ARBA00023000"/>
    </source>
</evidence>
<dbReference type="Gene3D" id="1.10.860.10">
    <property type="entry name" value="DNAb Helicase, Chain A"/>
    <property type="match status" value="1"/>
</dbReference>
<comment type="catalytic activity">
    <reaction evidence="15 17">
        <text>ATP + H2O = ADP + phosphate + H(+)</text>
        <dbReference type="Rhea" id="RHEA:13065"/>
        <dbReference type="ChEBI" id="CHEBI:15377"/>
        <dbReference type="ChEBI" id="CHEBI:15378"/>
        <dbReference type="ChEBI" id="CHEBI:30616"/>
        <dbReference type="ChEBI" id="CHEBI:43474"/>
        <dbReference type="ChEBI" id="CHEBI:456216"/>
        <dbReference type="EC" id="5.6.2.3"/>
    </reaction>
</comment>
<dbReference type="InterPro" id="IPR003587">
    <property type="entry name" value="Hint_dom_N"/>
</dbReference>
<dbReference type="KEGG" id="gba:J421_3317"/>
<feature type="domain" description="SF4 helicase" evidence="19">
    <location>
        <begin position="635"/>
        <end position="872"/>
    </location>
</feature>
<dbReference type="CDD" id="cd00081">
    <property type="entry name" value="Hint"/>
    <property type="match status" value="2"/>
</dbReference>
<evidence type="ECO:0000256" key="11">
    <source>
        <dbReference type="ARBA" id="ARBA00023125"/>
    </source>
</evidence>
<dbReference type="GO" id="GO:0004519">
    <property type="term" value="F:endonuclease activity"/>
    <property type="evidence" value="ECO:0007669"/>
    <property type="project" value="InterPro"/>
</dbReference>
<dbReference type="EMBL" id="CP007128">
    <property type="protein sequence ID" value="AHG90854.1"/>
    <property type="molecule type" value="Genomic_DNA"/>
</dbReference>
<dbReference type="InterPro" id="IPR007694">
    <property type="entry name" value="DNA_helicase_DnaB-like_C"/>
</dbReference>
<organism evidence="20 21">
    <name type="scientific">Gemmatirosa kalamazoonensis</name>
    <dbReference type="NCBI Taxonomy" id="861299"/>
    <lineage>
        <taxon>Bacteria</taxon>
        <taxon>Pseudomonadati</taxon>
        <taxon>Gemmatimonadota</taxon>
        <taxon>Gemmatimonadia</taxon>
        <taxon>Gemmatimonadales</taxon>
        <taxon>Gemmatimonadaceae</taxon>
        <taxon>Gemmatirosa</taxon>
    </lineage>
</organism>
<gene>
    <name evidence="20" type="ORF">J421_3317</name>
</gene>
<dbReference type="GO" id="GO:0003677">
    <property type="term" value="F:DNA binding"/>
    <property type="evidence" value="ECO:0007669"/>
    <property type="project" value="UniProtKB-UniRule"/>
</dbReference>
<dbReference type="PROSITE" id="PS50817">
    <property type="entry name" value="INTEIN_N_TER"/>
    <property type="match status" value="1"/>
</dbReference>
<dbReference type="FunFam" id="1.10.860.10:FF:000001">
    <property type="entry name" value="Replicative DNA helicase"/>
    <property type="match status" value="1"/>
</dbReference>
<dbReference type="PANTHER" id="PTHR30153">
    <property type="entry name" value="REPLICATIVE DNA HELICASE DNAB"/>
    <property type="match status" value="1"/>
</dbReference>
<dbReference type="OrthoDB" id="9773982at2"/>
<keyword evidence="10" id="KW-0651">Protein splicing</keyword>
<comment type="function">
    <text evidence="13 17">The main replicative DNA helicase, it participates in initiation and elongation during chromosome replication. Travels ahead of the DNA replisome, separating dsDNA into templates for DNA synthesis. A processive ATP-dependent 5'-3' DNA helicase it has DNA-dependent ATPase activity.</text>
</comment>
<keyword evidence="7 17" id="KW-0347">Helicase</keyword>
<feature type="domain" description="DOD-type homing endonuclease" evidence="18">
    <location>
        <begin position="343"/>
        <end position="470"/>
    </location>
</feature>